<dbReference type="Pfam" id="PF12697">
    <property type="entry name" value="Abhydrolase_6"/>
    <property type="match status" value="1"/>
</dbReference>
<evidence type="ECO:0000313" key="2">
    <source>
        <dbReference type="Proteomes" id="UP000515153"/>
    </source>
</evidence>
<dbReference type="Gene3D" id="3.40.50.1820">
    <property type="entry name" value="alpha/beta hydrolase"/>
    <property type="match status" value="1"/>
</dbReference>
<evidence type="ECO:0000259" key="1">
    <source>
        <dbReference type="Pfam" id="PF12697"/>
    </source>
</evidence>
<dbReference type="PANTHER" id="PTHR43433">
    <property type="entry name" value="HYDROLASE, ALPHA/BETA FOLD FAMILY PROTEIN"/>
    <property type="match status" value="1"/>
</dbReference>
<feature type="domain" description="AB hydrolase-1" evidence="1">
    <location>
        <begin position="32"/>
        <end position="293"/>
    </location>
</feature>
<keyword evidence="2" id="KW-1185">Reference proteome</keyword>
<reference evidence="3" key="3">
    <citation type="submission" date="2025-08" db="UniProtKB">
        <authorList>
            <consortium name="RefSeq"/>
        </authorList>
    </citation>
    <scope>IDENTIFICATION</scope>
    <source>
        <strain evidence="3">NI907</strain>
    </source>
</reference>
<dbReference type="InterPro" id="IPR029058">
    <property type="entry name" value="AB_hydrolase_fold"/>
</dbReference>
<name>A0A6P8AQ05_PYRGI</name>
<dbReference type="InterPro" id="IPR050471">
    <property type="entry name" value="AB_hydrolase"/>
</dbReference>
<dbReference type="InterPro" id="IPR000073">
    <property type="entry name" value="AB_hydrolase_1"/>
</dbReference>
<dbReference type="PANTHER" id="PTHR43433:SF10">
    <property type="entry name" value="AB HYDROLASE-1 DOMAIN-CONTAINING PROTEIN"/>
    <property type="match status" value="1"/>
</dbReference>
<dbReference type="KEGG" id="pgri:PgNI_11266"/>
<accession>A0A6P8AQ05</accession>
<protein>
    <recommendedName>
        <fullName evidence="1">AB hydrolase-1 domain-containing protein</fullName>
    </recommendedName>
</protein>
<sequence>MKESDTRTITLVGGRVIKYAVFGRDAPDAPTIFFFHGFPGSHPEGELLASAALKHTARIVSLSRPGFGGSTPAPSRTILDWPADVTAVADEVLSDQKSRFVIVSFSAGAPYALACLRSIPPTRLAGAVLLSGLYPGTAGLPLGTRALFALGSVAPTLAAVGIEQTLGRVARDGPRLERAMIRDFEGRGVAEAAVVEDPEARGVLARSTQLAVADGGAGTACEAGLLWRDWGFKLEELSVGEGRLLMWHGKEDGNVPVSMAEKAAAVLAGSELRVFPDLAHTSLLVRKAEDTVVAAIKMLHVRVD</sequence>
<gene>
    <name evidence="3" type="ORF">PgNI_11266</name>
</gene>
<proteinExistence type="predicted"/>
<evidence type="ECO:0000313" key="3">
    <source>
        <dbReference type="RefSeq" id="XP_030976983.1"/>
    </source>
</evidence>
<reference evidence="3" key="2">
    <citation type="submission" date="2019-10" db="EMBL/GenBank/DDBJ databases">
        <authorList>
            <consortium name="NCBI Genome Project"/>
        </authorList>
    </citation>
    <scope>NUCLEOTIDE SEQUENCE</scope>
    <source>
        <strain evidence="3">NI907</strain>
    </source>
</reference>
<dbReference type="GeneID" id="41966141"/>
<dbReference type="AlphaFoldDB" id="A0A6P8AQ05"/>
<dbReference type="Proteomes" id="UP000515153">
    <property type="component" value="Chromosome VI"/>
</dbReference>
<dbReference type="SUPFAM" id="SSF53474">
    <property type="entry name" value="alpha/beta-Hydrolases"/>
    <property type="match status" value="1"/>
</dbReference>
<organism evidence="2 3">
    <name type="scientific">Pyricularia grisea</name>
    <name type="common">Crabgrass-specific blast fungus</name>
    <name type="synonym">Magnaporthe grisea</name>
    <dbReference type="NCBI Taxonomy" id="148305"/>
    <lineage>
        <taxon>Eukaryota</taxon>
        <taxon>Fungi</taxon>
        <taxon>Dikarya</taxon>
        <taxon>Ascomycota</taxon>
        <taxon>Pezizomycotina</taxon>
        <taxon>Sordariomycetes</taxon>
        <taxon>Sordariomycetidae</taxon>
        <taxon>Magnaporthales</taxon>
        <taxon>Pyriculariaceae</taxon>
        <taxon>Pyricularia</taxon>
    </lineage>
</organism>
<reference evidence="2 3" key="1">
    <citation type="journal article" date="2019" name="Mol. Biol. Evol.">
        <title>Blast fungal genomes show frequent chromosomal changes, gene gains and losses, and effector gene turnover.</title>
        <authorList>
            <person name="Gomez Luciano L.B."/>
            <person name="Jason Tsai I."/>
            <person name="Chuma I."/>
            <person name="Tosa Y."/>
            <person name="Chen Y.H."/>
            <person name="Li J.Y."/>
            <person name="Li M.Y."/>
            <person name="Jade Lu M.Y."/>
            <person name="Nakayashiki H."/>
            <person name="Li W.H."/>
        </authorList>
    </citation>
    <scope>NUCLEOTIDE SEQUENCE [LARGE SCALE GENOMIC DNA]</scope>
    <source>
        <strain evidence="2 3">NI907</strain>
    </source>
</reference>
<dbReference type="RefSeq" id="XP_030976983.1">
    <property type="nucleotide sequence ID" value="XM_031131236.1"/>
</dbReference>